<dbReference type="InterPro" id="IPR013766">
    <property type="entry name" value="Thioredoxin_domain"/>
</dbReference>
<dbReference type="PROSITE" id="PS51352">
    <property type="entry name" value="THIOREDOXIN_2"/>
    <property type="match status" value="1"/>
</dbReference>
<evidence type="ECO:0000313" key="9">
    <source>
        <dbReference type="Proteomes" id="UP000248012"/>
    </source>
</evidence>
<gene>
    <name evidence="8" type="ORF">DI396_01160</name>
</gene>
<dbReference type="GO" id="GO:0015036">
    <property type="term" value="F:disulfide oxidoreductase activity"/>
    <property type="evidence" value="ECO:0007669"/>
    <property type="project" value="InterPro"/>
</dbReference>
<dbReference type="AlphaFoldDB" id="A0A2V4MPW4"/>
<dbReference type="PANTHER" id="PTHR42852:SF6">
    <property type="entry name" value="THIOL:DISULFIDE INTERCHANGE PROTEIN DSBE"/>
    <property type="match status" value="1"/>
</dbReference>
<accession>A0A2V4MPW4</accession>
<comment type="similarity">
    <text evidence="2">Belongs to the thioredoxin family. DsbE subfamily.</text>
</comment>
<comment type="subcellular location">
    <subcellularLocation>
        <location evidence="1">Cell envelope</location>
    </subcellularLocation>
</comment>
<keyword evidence="6" id="KW-0812">Transmembrane</keyword>
<dbReference type="SUPFAM" id="SSF52833">
    <property type="entry name" value="Thioredoxin-like"/>
    <property type="match status" value="1"/>
</dbReference>
<dbReference type="EMBL" id="QFVT01000002">
    <property type="protein sequence ID" value="PYC48745.1"/>
    <property type="molecule type" value="Genomic_DNA"/>
</dbReference>
<keyword evidence="4" id="KW-1015">Disulfide bond</keyword>
<reference evidence="8 9" key="1">
    <citation type="submission" date="2018-05" db="EMBL/GenBank/DDBJ databases">
        <title>Oceanovita maritima gen. nov., sp. nov., a marine bacterium in the family Rhodobacteraceae isolated from surface seawater of Lundu port Xiamen, China.</title>
        <authorList>
            <person name="Hetharua B.H."/>
            <person name="Min D."/>
            <person name="Liao H."/>
            <person name="Tian Y."/>
        </authorList>
    </citation>
    <scope>NUCLEOTIDE SEQUENCE [LARGE SCALE GENOMIC DNA]</scope>
    <source>
        <strain evidence="8 9">FSX-11</strain>
    </source>
</reference>
<keyword evidence="3" id="KW-0201">Cytochrome c-type biogenesis</keyword>
<sequence>MAKISLLMVAPPVIFAGLAAMFYIGMQRQNPDELPSALIGKEAPAVEVTPLGDLPVFTDADLRDGEVHLLNFWASWCAPCRVEHPNLEALAAEGVRVFGVNYKDKPENALGFLAELGNPYTAVGADTSGRVGLEWGVYGVPETYVIDGEGRIVLRFAGPITARVIADQIRPAIAQAKANLQD</sequence>
<dbReference type="InterPro" id="IPR050553">
    <property type="entry name" value="Thioredoxin_ResA/DsbE_sf"/>
</dbReference>
<evidence type="ECO:0000256" key="2">
    <source>
        <dbReference type="ARBA" id="ARBA00007758"/>
    </source>
</evidence>
<evidence type="ECO:0000256" key="6">
    <source>
        <dbReference type="SAM" id="Phobius"/>
    </source>
</evidence>
<dbReference type="OrthoDB" id="9799347at2"/>
<dbReference type="Gene3D" id="3.40.30.10">
    <property type="entry name" value="Glutaredoxin"/>
    <property type="match status" value="1"/>
</dbReference>
<dbReference type="RefSeq" id="WP_110794326.1">
    <property type="nucleotide sequence ID" value="NZ_KZ826481.1"/>
</dbReference>
<dbReference type="InterPro" id="IPR004799">
    <property type="entry name" value="Periplasmic_diS_OxRdtase_DsbE"/>
</dbReference>
<dbReference type="NCBIfam" id="TIGR00385">
    <property type="entry name" value="dsbE"/>
    <property type="match status" value="1"/>
</dbReference>
<dbReference type="GO" id="GO:0030288">
    <property type="term" value="C:outer membrane-bounded periplasmic space"/>
    <property type="evidence" value="ECO:0007669"/>
    <property type="project" value="InterPro"/>
</dbReference>
<dbReference type="PROSITE" id="PS00194">
    <property type="entry name" value="THIOREDOXIN_1"/>
    <property type="match status" value="1"/>
</dbReference>
<keyword evidence="6" id="KW-1133">Transmembrane helix</keyword>
<evidence type="ECO:0000256" key="3">
    <source>
        <dbReference type="ARBA" id="ARBA00022748"/>
    </source>
</evidence>
<proteinExistence type="inferred from homology"/>
<dbReference type="Proteomes" id="UP000248012">
    <property type="component" value="Unassembled WGS sequence"/>
</dbReference>
<comment type="caution">
    <text evidence="8">The sequence shown here is derived from an EMBL/GenBank/DDBJ whole genome shotgun (WGS) entry which is preliminary data.</text>
</comment>
<evidence type="ECO:0000259" key="7">
    <source>
        <dbReference type="PROSITE" id="PS51352"/>
    </source>
</evidence>
<keyword evidence="9" id="KW-1185">Reference proteome</keyword>
<dbReference type="GO" id="GO:0017004">
    <property type="term" value="P:cytochrome complex assembly"/>
    <property type="evidence" value="ECO:0007669"/>
    <property type="project" value="UniProtKB-KW"/>
</dbReference>
<feature type="transmembrane region" description="Helical" evidence="6">
    <location>
        <begin position="6"/>
        <end position="26"/>
    </location>
</feature>
<name>A0A2V4MPW4_9RHOB</name>
<dbReference type="InterPro" id="IPR036249">
    <property type="entry name" value="Thioredoxin-like_sf"/>
</dbReference>
<protein>
    <submittedName>
        <fullName evidence="8">DsbE family thiol:disulfide interchange protein</fullName>
    </submittedName>
</protein>
<organism evidence="8 9">
    <name type="scientific">Litorivita pollutaquae</name>
    <dbReference type="NCBI Taxonomy" id="2200892"/>
    <lineage>
        <taxon>Bacteria</taxon>
        <taxon>Pseudomonadati</taxon>
        <taxon>Pseudomonadota</taxon>
        <taxon>Alphaproteobacteria</taxon>
        <taxon>Rhodobacterales</taxon>
        <taxon>Paracoccaceae</taxon>
        <taxon>Litorivita</taxon>
    </lineage>
</organism>
<dbReference type="PANTHER" id="PTHR42852">
    <property type="entry name" value="THIOL:DISULFIDE INTERCHANGE PROTEIN DSBE"/>
    <property type="match status" value="1"/>
</dbReference>
<evidence type="ECO:0000256" key="1">
    <source>
        <dbReference type="ARBA" id="ARBA00004196"/>
    </source>
</evidence>
<dbReference type="InterPro" id="IPR017937">
    <property type="entry name" value="Thioredoxin_CS"/>
</dbReference>
<evidence type="ECO:0000256" key="4">
    <source>
        <dbReference type="ARBA" id="ARBA00023157"/>
    </source>
</evidence>
<dbReference type="CDD" id="cd03010">
    <property type="entry name" value="TlpA_like_DsbE"/>
    <property type="match status" value="1"/>
</dbReference>
<keyword evidence="6" id="KW-0472">Membrane</keyword>
<evidence type="ECO:0000313" key="8">
    <source>
        <dbReference type="EMBL" id="PYC48745.1"/>
    </source>
</evidence>
<dbReference type="InterPro" id="IPR013740">
    <property type="entry name" value="Redoxin"/>
</dbReference>
<evidence type="ECO:0000256" key="5">
    <source>
        <dbReference type="ARBA" id="ARBA00023284"/>
    </source>
</evidence>
<keyword evidence="5" id="KW-0676">Redox-active center</keyword>
<feature type="domain" description="Thioredoxin" evidence="7">
    <location>
        <begin position="37"/>
        <end position="178"/>
    </location>
</feature>
<dbReference type="Pfam" id="PF08534">
    <property type="entry name" value="Redoxin"/>
    <property type="match status" value="1"/>
</dbReference>